<reference evidence="2" key="1">
    <citation type="submission" date="2012-11" db="EMBL/GenBank/DDBJ databases">
        <title>Dependencies among metagenomic species, viruses, plasmids and units of genetic variation.</title>
        <authorList>
            <person name="Nielsen H.B."/>
            <person name="Almeida M."/>
            <person name="Juncker A.S."/>
            <person name="Rasmussen S."/>
            <person name="Li J."/>
            <person name="Sunagawa S."/>
            <person name="Plichta D."/>
            <person name="Gautier L."/>
            <person name="Le Chatelier E."/>
            <person name="Peletier E."/>
            <person name="Bonde I."/>
            <person name="Nielsen T."/>
            <person name="Manichanh C."/>
            <person name="Arumugam M."/>
            <person name="Batto J."/>
            <person name="Santos M.B.Q.D."/>
            <person name="Blom N."/>
            <person name="Borruel N."/>
            <person name="Burgdorf K.S."/>
            <person name="Boumezbeur F."/>
            <person name="Casellas F."/>
            <person name="Dore J."/>
            <person name="Guarner F."/>
            <person name="Hansen T."/>
            <person name="Hildebrand F."/>
            <person name="Kaas R.S."/>
            <person name="Kennedy S."/>
            <person name="Kristiansen K."/>
            <person name="Kultima J.R."/>
            <person name="Leonard P."/>
            <person name="Levenez F."/>
            <person name="Lund O."/>
            <person name="Moumen B."/>
            <person name="Le Paslier D."/>
            <person name="Pons N."/>
            <person name="Pedersen O."/>
            <person name="Prifti E."/>
            <person name="Qin J."/>
            <person name="Raes J."/>
            <person name="Tap J."/>
            <person name="Tims S."/>
            <person name="Ussery D.W."/>
            <person name="Yamada T."/>
            <person name="MetaHit consortium"/>
            <person name="Renault P."/>
            <person name="Sicheritz-Ponten T."/>
            <person name="Bork P."/>
            <person name="Wang J."/>
            <person name="Brunak S."/>
            <person name="Ehrlich S.D."/>
        </authorList>
    </citation>
    <scope>NUCLEOTIDE SEQUENCE [LARGE SCALE GENOMIC DNA]</scope>
</reference>
<keyword evidence="1" id="KW-0472">Membrane</keyword>
<dbReference type="AlphaFoldDB" id="R7N0Q1"/>
<name>R7N0Q1_MEGEL</name>
<organism evidence="2">
    <name type="scientific">Megasphaera elsdenii CAG:570</name>
    <dbReference type="NCBI Taxonomy" id="1263087"/>
    <lineage>
        <taxon>Bacteria</taxon>
        <taxon>Bacillati</taxon>
        <taxon>Bacillota</taxon>
        <taxon>Negativicutes</taxon>
        <taxon>Veillonellales</taxon>
        <taxon>Veillonellaceae</taxon>
        <taxon>Megasphaera</taxon>
    </lineage>
</organism>
<dbReference type="Proteomes" id="UP000017908">
    <property type="component" value="Unassembled WGS sequence"/>
</dbReference>
<keyword evidence="1" id="KW-0812">Transmembrane</keyword>
<feature type="transmembrane region" description="Helical" evidence="1">
    <location>
        <begin position="98"/>
        <end position="118"/>
    </location>
</feature>
<comment type="caution">
    <text evidence="2">The sequence shown here is derived from an EMBL/GenBank/DDBJ whole genome shotgun (WGS) entry which is preliminary data.</text>
</comment>
<dbReference type="EMBL" id="CBKE010000327">
    <property type="protein sequence ID" value="CDF05668.1"/>
    <property type="molecule type" value="Genomic_DNA"/>
</dbReference>
<protein>
    <submittedName>
        <fullName evidence="2">Uncharacterized protein</fullName>
    </submittedName>
</protein>
<proteinExistence type="predicted"/>
<gene>
    <name evidence="2" type="ORF">BN715_01921</name>
</gene>
<evidence type="ECO:0000256" key="1">
    <source>
        <dbReference type="SAM" id="Phobius"/>
    </source>
</evidence>
<accession>R7N0Q1</accession>
<keyword evidence="1" id="KW-1133">Transmembrane helix</keyword>
<evidence type="ECO:0000313" key="2">
    <source>
        <dbReference type="EMBL" id="CDF05668.1"/>
    </source>
</evidence>
<sequence length="217" mass="23058">MGGGHDIAVVATGTAGDDALLDLEFPVLDLIGQAVFQIFIAHAAVDGFFCFVEDIFQIGIELIDGKGIAGMHGHGDHRLDRAQVDVNHAVIVGDVSGIQFLIGIAAAVLGQIGLRVFIGPPYRRQAGRFRRHDVDAVAVIRRHGSDARTDEFHDLVLDIAVLEDGTDDGDGNVVRADGRARFPRQVDADDARIGDIIGIAQELLDQLAAAFADGHGP</sequence>